<sequence length="738" mass="78664">MEPSAKPGNNQVADVVFVIEGTANLGPYFESLRKNYILPAIEYFNGGPPAETDFGGDYGGTQYGLVVFNTVDCAPESYVQCHAPTSSAFEFVSWIDNIQFMGGGAESCSLIAEGLSVALQLFDDFKKMREQIGQTHKVCVLLCNSPPYLLPAVESVSYTGCTADSLVKIIRDRGIHFSVVAPRKLPALRALYERASPVGGVVEPHPDYSQDPFHMVLVRGISLPVSLGGPGPLKPVLPPQPLPVTQPHGGAPQPPPPINTNHPYQNPAPMTAALAAAQMAVEAANNQKSRFPGLVNPGPPFTGQPTIPSVPGVKHNQPSISTVTTATQPMMPQQPVAPNPQQPVPPPGQPVPNQQPQPQPQPPPQPQPTAPSAQPNMPGVSGGQGGANQIGQPQGVANKIVAWTGVLEWQEKPKASSMDSTTKLTRSLPCQVHVNQGGKSVSGPIERHASSVTKSENTDQWPQKLIMQLIPQQLLTTLGHLFRNSRMVQFLFTNKDVESLKGLYRIMTNGFAGCVHFPHTTSPCEVRVLMLLYSSKKRIFMGLIPNDQSGFVNGIRQVITNHKQVQQHRALGGGGGPMQPGQVAPNQNFLNRPPGPIPVSHGNVQQQMTMRAAVPANQQPPVSGAPPNQVAQSGQAAPQGPILRLSNPGANPQLRSLLLSQQQPQGGVPHMSGMMSHQGLGQQLVHPTPGGGAQMQGQWRQPLAGQILMSGGQRGAVPQPGMPSVTSVMEDEILMDLI</sequence>
<accession>A0ACD3R7C1</accession>
<evidence type="ECO:0000313" key="1">
    <source>
        <dbReference type="EMBL" id="TMS15290.1"/>
    </source>
</evidence>
<keyword evidence="2" id="KW-1185">Reference proteome</keyword>
<comment type="caution">
    <text evidence="1">The sequence shown here is derived from an EMBL/GenBank/DDBJ whole genome shotgun (WGS) entry which is preliminary data.</text>
</comment>
<name>A0ACD3R7C1_LARCR</name>
<proteinExistence type="predicted"/>
<dbReference type="EMBL" id="CM011682">
    <property type="protein sequence ID" value="TMS15290.1"/>
    <property type="molecule type" value="Genomic_DNA"/>
</dbReference>
<organism evidence="1 2">
    <name type="scientific">Larimichthys crocea</name>
    <name type="common">Large yellow croaker</name>
    <name type="synonym">Pseudosciaena crocea</name>
    <dbReference type="NCBI Taxonomy" id="215358"/>
    <lineage>
        <taxon>Eukaryota</taxon>
        <taxon>Metazoa</taxon>
        <taxon>Chordata</taxon>
        <taxon>Craniata</taxon>
        <taxon>Vertebrata</taxon>
        <taxon>Euteleostomi</taxon>
        <taxon>Actinopterygii</taxon>
        <taxon>Neopterygii</taxon>
        <taxon>Teleostei</taxon>
        <taxon>Neoteleostei</taxon>
        <taxon>Acanthomorphata</taxon>
        <taxon>Eupercaria</taxon>
        <taxon>Sciaenidae</taxon>
        <taxon>Larimichthys</taxon>
    </lineage>
</organism>
<dbReference type="Proteomes" id="UP000793456">
    <property type="component" value="Chromosome IX"/>
</dbReference>
<evidence type="ECO:0000313" key="2">
    <source>
        <dbReference type="Proteomes" id="UP000793456"/>
    </source>
</evidence>
<gene>
    <name evidence="1" type="ORF">E3U43_021752</name>
</gene>
<reference evidence="1" key="1">
    <citation type="submission" date="2018-11" db="EMBL/GenBank/DDBJ databases">
        <title>The sequence and de novo assembly of Larimichthys crocea genome using PacBio and Hi-C technologies.</title>
        <authorList>
            <person name="Xu P."/>
            <person name="Chen B."/>
            <person name="Zhou Z."/>
            <person name="Ke Q."/>
            <person name="Wu Y."/>
            <person name="Bai H."/>
            <person name="Pu F."/>
        </authorList>
    </citation>
    <scope>NUCLEOTIDE SEQUENCE</scope>
    <source>
        <tissue evidence="1">Muscle</tissue>
    </source>
</reference>
<protein>
    <submittedName>
        <fullName evidence="1">Uncharacterized protein</fullName>
    </submittedName>
</protein>